<gene>
    <name evidence="2" type="ORF">CK501_06085</name>
</gene>
<evidence type="ECO:0000313" key="3">
    <source>
        <dbReference type="Proteomes" id="UP000218896"/>
    </source>
</evidence>
<organism evidence="2 3">
    <name type="scientific">Halovibrio salipaludis</name>
    <dbReference type="NCBI Taxonomy" id="2032626"/>
    <lineage>
        <taxon>Bacteria</taxon>
        <taxon>Pseudomonadati</taxon>
        <taxon>Pseudomonadota</taxon>
        <taxon>Gammaproteobacteria</taxon>
        <taxon>Oceanospirillales</taxon>
        <taxon>Halomonadaceae</taxon>
        <taxon>Halovibrio</taxon>
    </lineage>
</organism>
<dbReference type="AlphaFoldDB" id="A0A2A2F8Z1"/>
<feature type="signal peptide" evidence="1">
    <location>
        <begin position="1"/>
        <end position="19"/>
    </location>
</feature>
<evidence type="ECO:0008006" key="4">
    <source>
        <dbReference type="Google" id="ProtNLM"/>
    </source>
</evidence>
<name>A0A2A2F8Z1_9GAMM</name>
<dbReference type="OrthoDB" id="7594431at2"/>
<keyword evidence="1" id="KW-0732">Signal</keyword>
<feature type="chain" id="PRO_5012991181" description="Lipoprotein" evidence="1">
    <location>
        <begin position="20"/>
        <end position="244"/>
    </location>
</feature>
<sequence>MTKFIAALVVLLMFAGCTAQPTGGTPEAPKLTVKEFNAPLNEKLEASTGDSILMEGRYIPDEYIDVPQPVDVMIPGAMMIPFPVHVAQGRLELESIKDGWKYYCGDLSDSAASFPGLGSVVSSGDCIGIRIPVGGDSPQWVVDNSNYNGFETIYSRDMDSEEARKYQPKKRSTPFSVQQLTRITFDGYYDGQLHFTLEKQGDERETREFVFDFDNEPTPVGFQGKNLEVLEANNLGITYRWVKL</sequence>
<comment type="caution">
    <text evidence="2">The sequence shown here is derived from an EMBL/GenBank/DDBJ whole genome shotgun (WGS) entry which is preliminary data.</text>
</comment>
<dbReference type="PROSITE" id="PS51257">
    <property type="entry name" value="PROKAR_LIPOPROTEIN"/>
    <property type="match status" value="1"/>
</dbReference>
<accession>A0A2A2F8Z1</accession>
<dbReference type="RefSeq" id="WP_095616853.1">
    <property type="nucleotide sequence ID" value="NZ_NSKD01000002.1"/>
</dbReference>
<evidence type="ECO:0000313" key="2">
    <source>
        <dbReference type="EMBL" id="PAU81127.1"/>
    </source>
</evidence>
<keyword evidence="3" id="KW-1185">Reference proteome</keyword>
<reference evidence="2 3" key="1">
    <citation type="submission" date="2017-08" db="EMBL/GenBank/DDBJ databases">
        <title>Halovibrio sewagensis sp. nov., isolated from wastewater of high salinity.</title>
        <authorList>
            <person name="Dong X."/>
            <person name="Zhang G."/>
        </authorList>
    </citation>
    <scope>NUCLEOTIDE SEQUENCE [LARGE SCALE GENOMIC DNA]</scope>
    <source>
        <strain evidence="2 3">YL5-2</strain>
    </source>
</reference>
<proteinExistence type="predicted"/>
<evidence type="ECO:0000256" key="1">
    <source>
        <dbReference type="SAM" id="SignalP"/>
    </source>
</evidence>
<dbReference type="Proteomes" id="UP000218896">
    <property type="component" value="Unassembled WGS sequence"/>
</dbReference>
<dbReference type="EMBL" id="NSKD01000002">
    <property type="protein sequence ID" value="PAU81127.1"/>
    <property type="molecule type" value="Genomic_DNA"/>
</dbReference>
<protein>
    <recommendedName>
        <fullName evidence="4">Lipoprotein</fullName>
    </recommendedName>
</protein>